<proteinExistence type="predicted"/>
<keyword evidence="3" id="KW-1185">Reference proteome</keyword>
<protein>
    <submittedName>
        <fullName evidence="2">Uncharacterized protein</fullName>
    </submittedName>
</protein>
<sequence>MVMPSSTSLDMYLNQRVADQPLQAQFSSSEPHSSPQVQPPHLLTQCSSIENNS</sequence>
<name>A0AAV5HCH9_9ROSI</name>
<organism evidence="2 3">
    <name type="scientific">Rubroshorea leprosula</name>
    <dbReference type="NCBI Taxonomy" id="152421"/>
    <lineage>
        <taxon>Eukaryota</taxon>
        <taxon>Viridiplantae</taxon>
        <taxon>Streptophyta</taxon>
        <taxon>Embryophyta</taxon>
        <taxon>Tracheophyta</taxon>
        <taxon>Spermatophyta</taxon>
        <taxon>Magnoliopsida</taxon>
        <taxon>eudicotyledons</taxon>
        <taxon>Gunneridae</taxon>
        <taxon>Pentapetalae</taxon>
        <taxon>rosids</taxon>
        <taxon>malvids</taxon>
        <taxon>Malvales</taxon>
        <taxon>Dipterocarpaceae</taxon>
        <taxon>Rubroshorea</taxon>
    </lineage>
</organism>
<evidence type="ECO:0000313" key="3">
    <source>
        <dbReference type="Proteomes" id="UP001054252"/>
    </source>
</evidence>
<dbReference type="Proteomes" id="UP001054252">
    <property type="component" value="Unassembled WGS sequence"/>
</dbReference>
<feature type="compositionally biased region" description="Polar residues" evidence="1">
    <location>
        <begin position="44"/>
        <end position="53"/>
    </location>
</feature>
<evidence type="ECO:0000256" key="1">
    <source>
        <dbReference type="SAM" id="MobiDB-lite"/>
    </source>
</evidence>
<reference evidence="2 3" key="1">
    <citation type="journal article" date="2021" name="Commun. Biol.">
        <title>The genome of Shorea leprosula (Dipterocarpaceae) highlights the ecological relevance of drought in aseasonal tropical rainforests.</title>
        <authorList>
            <person name="Ng K.K.S."/>
            <person name="Kobayashi M.J."/>
            <person name="Fawcett J.A."/>
            <person name="Hatakeyama M."/>
            <person name="Paape T."/>
            <person name="Ng C.H."/>
            <person name="Ang C.C."/>
            <person name="Tnah L.H."/>
            <person name="Lee C.T."/>
            <person name="Nishiyama T."/>
            <person name="Sese J."/>
            <person name="O'Brien M.J."/>
            <person name="Copetti D."/>
            <person name="Mohd Noor M.I."/>
            <person name="Ong R.C."/>
            <person name="Putra M."/>
            <person name="Sireger I.Z."/>
            <person name="Indrioko S."/>
            <person name="Kosugi Y."/>
            <person name="Izuno A."/>
            <person name="Isagi Y."/>
            <person name="Lee S.L."/>
            <person name="Shimizu K.K."/>
        </authorList>
    </citation>
    <scope>NUCLEOTIDE SEQUENCE [LARGE SCALE GENOMIC DNA]</scope>
    <source>
        <strain evidence="2">214</strain>
    </source>
</reference>
<gene>
    <name evidence="2" type="ORF">SLEP1_g1025</name>
</gene>
<dbReference type="EMBL" id="BPVZ01000001">
    <property type="protein sequence ID" value="GKU86512.1"/>
    <property type="molecule type" value="Genomic_DNA"/>
</dbReference>
<comment type="caution">
    <text evidence="2">The sequence shown here is derived from an EMBL/GenBank/DDBJ whole genome shotgun (WGS) entry which is preliminary data.</text>
</comment>
<dbReference type="AlphaFoldDB" id="A0AAV5HCH9"/>
<feature type="compositionally biased region" description="Polar residues" evidence="1">
    <location>
        <begin position="22"/>
        <end position="36"/>
    </location>
</feature>
<evidence type="ECO:0000313" key="2">
    <source>
        <dbReference type="EMBL" id="GKU86512.1"/>
    </source>
</evidence>
<accession>A0AAV5HCH9</accession>
<feature type="region of interest" description="Disordered" evidence="1">
    <location>
        <begin position="1"/>
        <end position="53"/>
    </location>
</feature>